<dbReference type="PANTHER" id="PTHR15001">
    <property type="entry name" value="BETA-DEFENSIN 123-RELATED"/>
    <property type="match status" value="1"/>
</dbReference>
<evidence type="ECO:0000313" key="12">
    <source>
        <dbReference type="Ensembl" id="ENSSDAP00000010723.1"/>
    </source>
</evidence>
<evidence type="ECO:0000256" key="3">
    <source>
        <dbReference type="ARBA" id="ARBA00007371"/>
    </source>
</evidence>
<evidence type="ECO:0000256" key="8">
    <source>
        <dbReference type="ARBA" id="ARBA00023022"/>
    </source>
</evidence>
<evidence type="ECO:0000313" key="13">
    <source>
        <dbReference type="Proteomes" id="UP000694422"/>
    </source>
</evidence>
<organism evidence="12 13">
    <name type="scientific">Spermophilus dauricus</name>
    <name type="common">Daurian ground squirrel</name>
    <dbReference type="NCBI Taxonomy" id="99837"/>
    <lineage>
        <taxon>Eukaryota</taxon>
        <taxon>Metazoa</taxon>
        <taxon>Chordata</taxon>
        <taxon>Craniata</taxon>
        <taxon>Vertebrata</taxon>
        <taxon>Euteleostomi</taxon>
        <taxon>Mammalia</taxon>
        <taxon>Eutheria</taxon>
        <taxon>Euarchontoglires</taxon>
        <taxon>Glires</taxon>
        <taxon>Rodentia</taxon>
        <taxon>Sciuromorpha</taxon>
        <taxon>Sciuridae</taxon>
        <taxon>Xerinae</taxon>
        <taxon>Marmotini</taxon>
        <taxon>Spermophilus</taxon>
    </lineage>
</organism>
<dbReference type="GO" id="GO:0045087">
    <property type="term" value="P:innate immune response"/>
    <property type="evidence" value="ECO:0007669"/>
    <property type="project" value="InterPro"/>
</dbReference>
<dbReference type="GO" id="GO:0042742">
    <property type="term" value="P:defense response to bacterium"/>
    <property type="evidence" value="ECO:0007669"/>
    <property type="project" value="UniProtKB-UniRule"/>
</dbReference>
<dbReference type="Pfam" id="PF13841">
    <property type="entry name" value="Defensin_beta_2"/>
    <property type="match status" value="1"/>
</dbReference>
<reference evidence="12" key="1">
    <citation type="submission" date="2025-08" db="UniProtKB">
        <authorList>
            <consortium name="Ensembl"/>
        </authorList>
    </citation>
    <scope>IDENTIFICATION</scope>
</reference>
<evidence type="ECO:0000256" key="6">
    <source>
        <dbReference type="ARBA" id="ARBA00022729"/>
    </source>
</evidence>
<keyword evidence="7 10" id="KW-0211">Defensin</keyword>
<keyword evidence="9" id="KW-1015">Disulfide bond</keyword>
<evidence type="ECO:0000256" key="7">
    <source>
        <dbReference type="ARBA" id="ARBA00022940"/>
    </source>
</evidence>
<reference evidence="12" key="2">
    <citation type="submission" date="2025-09" db="UniProtKB">
        <authorList>
            <consortium name="Ensembl"/>
        </authorList>
    </citation>
    <scope>IDENTIFICATION</scope>
</reference>
<evidence type="ECO:0000256" key="2">
    <source>
        <dbReference type="ARBA" id="ARBA00004613"/>
    </source>
</evidence>
<evidence type="ECO:0000256" key="9">
    <source>
        <dbReference type="ARBA" id="ARBA00023157"/>
    </source>
</evidence>
<evidence type="ECO:0000256" key="1">
    <source>
        <dbReference type="ARBA" id="ARBA00002878"/>
    </source>
</evidence>
<accession>A0A8C9PQP3</accession>
<evidence type="ECO:0000256" key="10">
    <source>
        <dbReference type="RuleBase" id="RU231113"/>
    </source>
</evidence>
<comment type="similarity">
    <text evidence="3 10">Belongs to the beta-defensin family.</text>
</comment>
<proteinExistence type="inferred from homology"/>
<dbReference type="AlphaFoldDB" id="A0A8C9PQP3"/>
<feature type="chain" id="PRO_5034993961" description="Beta-defensin" evidence="10">
    <location>
        <begin position="24"/>
        <end position="89"/>
    </location>
</feature>
<evidence type="ECO:0000256" key="4">
    <source>
        <dbReference type="ARBA" id="ARBA00022525"/>
    </source>
</evidence>
<evidence type="ECO:0000256" key="5">
    <source>
        <dbReference type="ARBA" id="ARBA00022529"/>
    </source>
</evidence>
<feature type="domain" description="Beta-defensin" evidence="11">
    <location>
        <begin position="26"/>
        <end position="55"/>
    </location>
</feature>
<protein>
    <recommendedName>
        <fullName evidence="10">Beta-defensin</fullName>
    </recommendedName>
</protein>
<name>A0A8C9PQP3_SPEDA</name>
<keyword evidence="4 10" id="KW-0964">Secreted</keyword>
<dbReference type="GO" id="GO:0005576">
    <property type="term" value="C:extracellular region"/>
    <property type="evidence" value="ECO:0007669"/>
    <property type="project" value="UniProtKB-SubCell"/>
</dbReference>
<dbReference type="Ensembl" id="ENSSDAT00000012153.1">
    <property type="protein sequence ID" value="ENSSDAP00000010723.1"/>
    <property type="gene ID" value="ENSSDAG00000009705.1"/>
</dbReference>
<comment type="subcellular location">
    <subcellularLocation>
        <location evidence="2 10">Secreted</location>
    </subcellularLocation>
</comment>
<keyword evidence="6 10" id="KW-0732">Signal</keyword>
<keyword evidence="8 10" id="KW-0044">Antibiotic</keyword>
<comment type="function">
    <text evidence="1 10">Has antibacterial activity.</text>
</comment>
<sequence>MKCWLLTLIVFLVLFQMFPVHRSQKSCWVIKGHCRKNCRSGEQVKKPCKHGNYCCVPSKTDSQLHRPTKETPPMYQCWSDRRTQGIGGQ</sequence>
<dbReference type="PANTHER" id="PTHR15001:SF11">
    <property type="entry name" value="BETA-DEFENSIN"/>
    <property type="match status" value="1"/>
</dbReference>
<dbReference type="InterPro" id="IPR025933">
    <property type="entry name" value="Beta_defensin_dom"/>
</dbReference>
<dbReference type="Proteomes" id="UP000694422">
    <property type="component" value="Unplaced"/>
</dbReference>
<evidence type="ECO:0000259" key="11">
    <source>
        <dbReference type="Pfam" id="PF13841"/>
    </source>
</evidence>
<feature type="signal peptide" evidence="10">
    <location>
        <begin position="1"/>
        <end position="23"/>
    </location>
</feature>
<keyword evidence="13" id="KW-1185">Reference proteome</keyword>
<dbReference type="InterPro" id="IPR050544">
    <property type="entry name" value="Beta-defensin"/>
</dbReference>
<keyword evidence="5 10" id="KW-0929">Antimicrobial</keyword>